<keyword evidence="5" id="KW-0540">Nuclease</keyword>
<dbReference type="CDD" id="cd17246">
    <property type="entry name" value="RMtype1_S_SonII-TRD2-CR2_like"/>
    <property type="match status" value="1"/>
</dbReference>
<evidence type="ECO:0000256" key="2">
    <source>
        <dbReference type="ARBA" id="ARBA00022747"/>
    </source>
</evidence>
<dbReference type="Pfam" id="PF01420">
    <property type="entry name" value="Methylase_S"/>
    <property type="match status" value="2"/>
</dbReference>
<reference evidence="5 6" key="1">
    <citation type="submission" date="2024-09" db="EMBL/GenBank/DDBJ databases">
        <title>Floridaenema gen nov. (Aerosakkonemataceae, Aerosakkonematales ord. nov., Cyanobacteria) from benthic tropical and subtropical fresh waters, with the description of four new species.</title>
        <authorList>
            <person name="Moretto J.A."/>
            <person name="Berthold D.E."/>
            <person name="Lefler F.W."/>
            <person name="Huang I.-S."/>
            <person name="Laughinghouse H. IV."/>
        </authorList>
    </citation>
    <scope>NUCLEOTIDE SEQUENCE [LARGE SCALE GENOMIC DNA]</scope>
    <source>
        <strain evidence="5 6">BLCC-F167</strain>
    </source>
</reference>
<dbReference type="GO" id="GO:0004519">
    <property type="term" value="F:endonuclease activity"/>
    <property type="evidence" value="ECO:0007669"/>
    <property type="project" value="UniProtKB-KW"/>
</dbReference>
<keyword evidence="5" id="KW-0378">Hydrolase</keyword>
<comment type="caution">
    <text evidence="5">The sequence shown here is derived from an EMBL/GenBank/DDBJ whole genome shotgun (WGS) entry which is preliminary data.</text>
</comment>
<keyword evidence="3" id="KW-0238">DNA-binding</keyword>
<gene>
    <name evidence="5" type="ORF">ACE1CA_10830</name>
</gene>
<evidence type="ECO:0000256" key="3">
    <source>
        <dbReference type="ARBA" id="ARBA00023125"/>
    </source>
</evidence>
<evidence type="ECO:0000259" key="4">
    <source>
        <dbReference type="Pfam" id="PF01420"/>
    </source>
</evidence>
<dbReference type="PANTHER" id="PTHR30408">
    <property type="entry name" value="TYPE-1 RESTRICTION ENZYME ECOKI SPECIFICITY PROTEIN"/>
    <property type="match status" value="1"/>
</dbReference>
<sequence length="451" mass="51861">MRETLVKTEEFKDSPVGRIPHDWNYLTINDCLQNGLIVDVQDGNHGEAHPKNDDFVSEGIPFVMAKDLVNGQINIADCHKITWEKYQSLRVGFARPGDVLVSHKGTIGLTAIVPNWLQHLMLTPQVTYYRIPEGEKLSEKFLFWFFQSPLFQHRLEVLSAQSTRSYIGITLQKTLSILVPPFDEQKRIAEILDTIDSTIAQTTTLIAKLKQMQAGLLHDLLTRGLDENGELRDATQHPEQFKDSPLGRIPKDWEVKDLKSITSKVIDGTHFTPNYLEEGVPFLRVTDIQSIKIDFDNVKKISSQEHRTINTRCNPELGDILYSKNGTIGVTKVIDWEQKFSIFVSLCLIKPIATLVNCWYLVEMLQSPVVIEQIRIRSKQMTVVNLHLEEIREFLIPLPPIDEQKRIIKALRIYNNRLYAEEAYRDKLKLQKQGLMHDLLTGKMRVNQIKN</sequence>
<dbReference type="InterPro" id="IPR000055">
    <property type="entry name" value="Restrct_endonuc_typeI_TRD"/>
</dbReference>
<evidence type="ECO:0000313" key="6">
    <source>
        <dbReference type="Proteomes" id="UP001576780"/>
    </source>
</evidence>
<evidence type="ECO:0000313" key="5">
    <source>
        <dbReference type="EMBL" id="MFB2835016.1"/>
    </source>
</evidence>
<proteinExistence type="inferred from homology"/>
<dbReference type="Gene3D" id="1.10.287.1120">
    <property type="entry name" value="Bipartite methylase S protein"/>
    <property type="match status" value="1"/>
</dbReference>
<accession>A0ABV4WJ91</accession>
<organism evidence="5 6">
    <name type="scientific">Floridaenema evergladense BLCC-F167</name>
    <dbReference type="NCBI Taxonomy" id="3153639"/>
    <lineage>
        <taxon>Bacteria</taxon>
        <taxon>Bacillati</taxon>
        <taxon>Cyanobacteriota</taxon>
        <taxon>Cyanophyceae</taxon>
        <taxon>Oscillatoriophycideae</taxon>
        <taxon>Aerosakkonematales</taxon>
        <taxon>Aerosakkonemataceae</taxon>
        <taxon>Floridanema</taxon>
        <taxon>Floridanema evergladense</taxon>
    </lineage>
</organism>
<dbReference type="Gene3D" id="3.90.220.20">
    <property type="entry name" value="DNA methylase specificity domains"/>
    <property type="match status" value="2"/>
</dbReference>
<dbReference type="InterPro" id="IPR052021">
    <property type="entry name" value="Type-I_RS_S_subunit"/>
</dbReference>
<feature type="domain" description="Type I restriction modification DNA specificity" evidence="4">
    <location>
        <begin position="43"/>
        <end position="211"/>
    </location>
</feature>
<keyword evidence="6" id="KW-1185">Reference proteome</keyword>
<keyword evidence="2" id="KW-0680">Restriction system</keyword>
<keyword evidence="5" id="KW-0255">Endonuclease</keyword>
<dbReference type="PANTHER" id="PTHR30408:SF12">
    <property type="entry name" value="TYPE I RESTRICTION ENZYME MJAVIII SPECIFICITY SUBUNIT"/>
    <property type="match status" value="1"/>
</dbReference>
<comment type="similarity">
    <text evidence="1">Belongs to the type-I restriction system S methylase family.</text>
</comment>
<dbReference type="RefSeq" id="WP_413277442.1">
    <property type="nucleotide sequence ID" value="NZ_JBHFNT010000082.1"/>
</dbReference>
<dbReference type="InterPro" id="IPR044946">
    <property type="entry name" value="Restrct_endonuc_typeI_TRD_sf"/>
</dbReference>
<dbReference type="SUPFAM" id="SSF116734">
    <property type="entry name" value="DNA methylase specificity domain"/>
    <property type="match status" value="2"/>
</dbReference>
<dbReference type="Proteomes" id="UP001576780">
    <property type="component" value="Unassembled WGS sequence"/>
</dbReference>
<name>A0ABV4WJ91_9CYAN</name>
<evidence type="ECO:0000256" key="1">
    <source>
        <dbReference type="ARBA" id="ARBA00010923"/>
    </source>
</evidence>
<dbReference type="EMBL" id="JBHFNT010000082">
    <property type="protein sequence ID" value="MFB2835016.1"/>
    <property type="molecule type" value="Genomic_DNA"/>
</dbReference>
<protein>
    <submittedName>
        <fullName evidence="5">Restriction endonuclease subunit S</fullName>
    </submittedName>
</protein>
<feature type="domain" description="Type I restriction modification DNA specificity" evidence="4">
    <location>
        <begin position="250"/>
        <end position="418"/>
    </location>
</feature>